<dbReference type="PANTHER" id="PTHR21621:SF0">
    <property type="entry name" value="BETA-CITRYLGLUTAMATE SYNTHASE B-RELATED"/>
    <property type="match status" value="1"/>
</dbReference>
<sequence>MKTMLPQFLIVTNKSDITSDYIVREFKRRNLPFIRLNAEDVEKLSVTFRVGPGTMFEFDGRMCDLGVIKSAYFRRPLPPEINKNGGKPSSHLYIREEWSYFLRSMYLEVGSRWFNHPNSIVLAEDKPRQLRLAQDVGFNIPDTVITNDVEKLRELFSNGEVVAKPMKQSLLEEGEGPGRVIFTSEINSFEDVELDRLRSVPVIFQRKIPKAFDLRITVVQDNVFSVQILSQEFEKTRIDWRHSAIVDLEHRAFDLNESVAEQCREIVRRLDLRFGAIDLVVDPNGKIWFLECNPNGQWAWIENRTGLPIAASIVDSMVKMC</sequence>
<dbReference type="RefSeq" id="WP_226936685.1">
    <property type="nucleotide sequence ID" value="NZ_JACDXX010000013.1"/>
</dbReference>
<feature type="domain" description="ATP-grasp" evidence="2">
    <location>
        <begin position="130"/>
        <end position="318"/>
    </location>
</feature>
<keyword evidence="1" id="KW-0067">ATP-binding</keyword>
<evidence type="ECO:0000259" key="2">
    <source>
        <dbReference type="PROSITE" id="PS50975"/>
    </source>
</evidence>
<proteinExistence type="predicted"/>
<dbReference type="InterPro" id="IPR011761">
    <property type="entry name" value="ATP-grasp"/>
</dbReference>
<dbReference type="PANTHER" id="PTHR21621">
    <property type="entry name" value="RIBOSOMAL PROTEIN S6 MODIFICATION PROTEIN"/>
    <property type="match status" value="1"/>
</dbReference>
<protein>
    <recommendedName>
        <fullName evidence="2">ATP-grasp domain-containing protein</fullName>
    </recommendedName>
</protein>
<dbReference type="SUPFAM" id="SSF56059">
    <property type="entry name" value="Glutathione synthetase ATP-binding domain-like"/>
    <property type="match status" value="1"/>
</dbReference>
<gene>
    <name evidence="3" type="ORF">H0485_14615</name>
</gene>
<keyword evidence="1" id="KW-0547">Nucleotide-binding</keyword>
<dbReference type="Gene3D" id="3.30.470.20">
    <property type="entry name" value="ATP-grasp fold, B domain"/>
    <property type="match status" value="1"/>
</dbReference>
<reference evidence="3 4" key="1">
    <citation type="submission" date="2020-07" db="EMBL/GenBank/DDBJ databases">
        <title>Pseudogemmobacter sp. nov., isolated from poultry manure in Taiwan.</title>
        <authorList>
            <person name="Lin S.-Y."/>
            <person name="Tang Y.-S."/>
            <person name="Young C.-C."/>
        </authorList>
    </citation>
    <scope>NUCLEOTIDE SEQUENCE [LARGE SCALE GENOMIC DNA]</scope>
    <source>
        <strain evidence="3 4">CC-YST710</strain>
    </source>
</reference>
<evidence type="ECO:0000256" key="1">
    <source>
        <dbReference type="PROSITE-ProRule" id="PRU00409"/>
    </source>
</evidence>
<dbReference type="PROSITE" id="PS50975">
    <property type="entry name" value="ATP_GRASP"/>
    <property type="match status" value="1"/>
</dbReference>
<comment type="caution">
    <text evidence="3">The sequence shown here is derived from an EMBL/GenBank/DDBJ whole genome shotgun (WGS) entry which is preliminary data.</text>
</comment>
<evidence type="ECO:0000313" key="3">
    <source>
        <dbReference type="EMBL" id="MCB5411223.1"/>
    </source>
</evidence>
<accession>A0ABS8CPV5</accession>
<dbReference type="Proteomes" id="UP001198571">
    <property type="component" value="Unassembled WGS sequence"/>
</dbReference>
<name>A0ABS8CPV5_9RHOB</name>
<keyword evidence="4" id="KW-1185">Reference proteome</keyword>
<organism evidence="3 4">
    <name type="scientific">Pseudogemmobacter faecipullorum</name>
    <dbReference type="NCBI Taxonomy" id="2755041"/>
    <lineage>
        <taxon>Bacteria</taxon>
        <taxon>Pseudomonadati</taxon>
        <taxon>Pseudomonadota</taxon>
        <taxon>Alphaproteobacteria</taxon>
        <taxon>Rhodobacterales</taxon>
        <taxon>Paracoccaceae</taxon>
        <taxon>Pseudogemmobacter</taxon>
    </lineage>
</organism>
<dbReference type="EMBL" id="JACDXX010000013">
    <property type="protein sequence ID" value="MCB5411223.1"/>
    <property type="molecule type" value="Genomic_DNA"/>
</dbReference>
<evidence type="ECO:0000313" key="4">
    <source>
        <dbReference type="Proteomes" id="UP001198571"/>
    </source>
</evidence>